<proteinExistence type="predicted"/>
<dbReference type="SUPFAM" id="SSF47336">
    <property type="entry name" value="ACP-like"/>
    <property type="match status" value="1"/>
</dbReference>
<dbReference type="PROSITE" id="PS50075">
    <property type="entry name" value="CARRIER"/>
    <property type="match status" value="1"/>
</dbReference>
<dbReference type="Proteomes" id="UP001230156">
    <property type="component" value="Unassembled WGS sequence"/>
</dbReference>
<evidence type="ECO:0000313" key="5">
    <source>
        <dbReference type="Proteomes" id="UP001230156"/>
    </source>
</evidence>
<dbReference type="Gene3D" id="1.10.1200.10">
    <property type="entry name" value="ACP-like"/>
    <property type="match status" value="1"/>
</dbReference>
<dbReference type="RefSeq" id="WP_379955409.1">
    <property type="nucleotide sequence ID" value="NZ_JAUYVI010000003.1"/>
</dbReference>
<evidence type="ECO:0000259" key="3">
    <source>
        <dbReference type="PROSITE" id="PS50075"/>
    </source>
</evidence>
<protein>
    <submittedName>
        <fullName evidence="4">Acyl carrier protein</fullName>
    </submittedName>
</protein>
<dbReference type="PANTHER" id="PTHR20863">
    <property type="entry name" value="ACYL CARRIER PROTEIN"/>
    <property type="match status" value="1"/>
</dbReference>
<sequence>MAAVAIMGMDAPTEDSVLAEIINALLPFKKSDEPITAETEIARDLKLDSLAVMDLLMVLEDKFDVSIPLNMVAEITTVGQLAKAVRDQKAGA</sequence>
<gene>
    <name evidence="4" type="ORF">Q8A70_09820</name>
</gene>
<name>A0ABU0YJS9_9PROT</name>
<dbReference type="EMBL" id="JAUYVI010000003">
    <property type="protein sequence ID" value="MDQ7247964.1"/>
    <property type="molecule type" value="Genomic_DNA"/>
</dbReference>
<organism evidence="4 5">
    <name type="scientific">Dongia sedimenti</name>
    <dbReference type="NCBI Taxonomy" id="3064282"/>
    <lineage>
        <taxon>Bacteria</taxon>
        <taxon>Pseudomonadati</taxon>
        <taxon>Pseudomonadota</taxon>
        <taxon>Alphaproteobacteria</taxon>
        <taxon>Rhodospirillales</taxon>
        <taxon>Dongiaceae</taxon>
        <taxon>Dongia</taxon>
    </lineage>
</organism>
<dbReference type="InterPro" id="IPR036736">
    <property type="entry name" value="ACP-like_sf"/>
</dbReference>
<reference evidence="5" key="1">
    <citation type="submission" date="2023-08" db="EMBL/GenBank/DDBJ databases">
        <title>Rhodospirillaceae gen. nov., a novel taxon isolated from the Yangtze River Yuezi River estuary sludge.</title>
        <authorList>
            <person name="Ruan L."/>
        </authorList>
    </citation>
    <scope>NUCLEOTIDE SEQUENCE [LARGE SCALE GENOMIC DNA]</scope>
    <source>
        <strain evidence="5">R-7</strain>
    </source>
</reference>
<keyword evidence="1" id="KW-0596">Phosphopantetheine</keyword>
<keyword evidence="5" id="KW-1185">Reference proteome</keyword>
<dbReference type="Pfam" id="PF00550">
    <property type="entry name" value="PP-binding"/>
    <property type="match status" value="1"/>
</dbReference>
<accession>A0ABU0YJS9</accession>
<dbReference type="InterPro" id="IPR003231">
    <property type="entry name" value="ACP"/>
</dbReference>
<dbReference type="PANTHER" id="PTHR20863:SF76">
    <property type="entry name" value="CARRIER DOMAIN-CONTAINING PROTEIN"/>
    <property type="match status" value="1"/>
</dbReference>
<evidence type="ECO:0000256" key="2">
    <source>
        <dbReference type="ARBA" id="ARBA00022553"/>
    </source>
</evidence>
<dbReference type="InterPro" id="IPR009081">
    <property type="entry name" value="PP-bd_ACP"/>
</dbReference>
<keyword evidence="2" id="KW-0597">Phosphoprotein</keyword>
<feature type="domain" description="Carrier" evidence="3">
    <location>
        <begin position="12"/>
        <end position="89"/>
    </location>
</feature>
<comment type="caution">
    <text evidence="4">The sequence shown here is derived from an EMBL/GenBank/DDBJ whole genome shotgun (WGS) entry which is preliminary data.</text>
</comment>
<evidence type="ECO:0000256" key="1">
    <source>
        <dbReference type="ARBA" id="ARBA00022450"/>
    </source>
</evidence>
<evidence type="ECO:0000313" key="4">
    <source>
        <dbReference type="EMBL" id="MDQ7247964.1"/>
    </source>
</evidence>